<reference evidence="11 13" key="1">
    <citation type="journal article" date="2010" name="J. Bacteriol.">
        <title>Complete genome sequence of Halalkalicoccus jeotgali B3(T), an extremely halophilic archaeon.</title>
        <authorList>
            <person name="Roh S.W."/>
            <person name="Nam Y.D."/>
            <person name="Nam S.H."/>
            <person name="Choi S.H."/>
            <person name="Park H.S."/>
            <person name="Bae J.W."/>
        </authorList>
    </citation>
    <scope>NUCLEOTIDE SEQUENCE [LARGE SCALE GENOMIC DNA]</scope>
    <source>
        <strain evidence="11">B3</strain>
        <strain evidence="13">DSM 18796 / CECT 7217 / JCM 14584 / KCTC 4019 / B3</strain>
    </source>
</reference>
<dbReference type="Proteomes" id="UP000011645">
    <property type="component" value="Unassembled WGS sequence"/>
</dbReference>
<dbReference type="GO" id="GO:0015297">
    <property type="term" value="F:antiporter activity"/>
    <property type="evidence" value="ECO:0007669"/>
    <property type="project" value="InterPro"/>
</dbReference>
<evidence type="ECO:0000313" key="12">
    <source>
        <dbReference type="EMBL" id="ELY39327.1"/>
    </source>
</evidence>
<proteinExistence type="inferred from homology"/>
<feature type="transmembrane region" description="Helical" evidence="10">
    <location>
        <begin position="320"/>
        <end position="342"/>
    </location>
</feature>
<feature type="compositionally biased region" description="Polar residues" evidence="9">
    <location>
        <begin position="1"/>
        <end position="12"/>
    </location>
</feature>
<dbReference type="PANTHER" id="PTHR43057">
    <property type="entry name" value="ARSENITE EFFLUX TRANSPORTER"/>
    <property type="match status" value="1"/>
</dbReference>
<dbReference type="PATRIC" id="fig|795797.18.peg.1356"/>
<evidence type="ECO:0000256" key="4">
    <source>
        <dbReference type="ARBA" id="ARBA00022475"/>
    </source>
</evidence>
<evidence type="ECO:0000256" key="9">
    <source>
        <dbReference type="SAM" id="MobiDB-lite"/>
    </source>
</evidence>
<dbReference type="Gene3D" id="1.20.1530.20">
    <property type="match status" value="1"/>
</dbReference>
<evidence type="ECO:0000256" key="8">
    <source>
        <dbReference type="ARBA" id="ARBA00023136"/>
    </source>
</evidence>
<dbReference type="Proteomes" id="UP000000390">
    <property type="component" value="Chromosome"/>
</dbReference>
<comment type="similarity">
    <text evidence="2">Belongs to the arsenical resistance-3 (ACR3) (TC 2.A.59) family.</text>
</comment>
<dbReference type="GO" id="GO:0015104">
    <property type="term" value="F:antimonite transmembrane transporter activity"/>
    <property type="evidence" value="ECO:0007669"/>
    <property type="project" value="TreeGrafter"/>
</dbReference>
<evidence type="ECO:0000256" key="2">
    <source>
        <dbReference type="ARBA" id="ARBA00010110"/>
    </source>
</evidence>
<dbReference type="EMBL" id="CP002062">
    <property type="protein sequence ID" value="ADJ14745.1"/>
    <property type="molecule type" value="Genomic_DNA"/>
</dbReference>
<dbReference type="FunFam" id="1.20.1530.20:FF:000009">
    <property type="entry name" value="Arsenite transporter, ACR3 family"/>
    <property type="match status" value="1"/>
</dbReference>
<organism evidence="11 13">
    <name type="scientific">Halalkalicoccus jeotgali (strain DSM 18796 / CECT 7217 / JCM 14584 / KCTC 4019 / B3)</name>
    <dbReference type="NCBI Taxonomy" id="795797"/>
    <lineage>
        <taxon>Archaea</taxon>
        <taxon>Methanobacteriati</taxon>
        <taxon>Methanobacteriota</taxon>
        <taxon>Stenosarchaea group</taxon>
        <taxon>Halobacteria</taxon>
        <taxon>Halobacteriales</taxon>
        <taxon>Halococcaceae</taxon>
        <taxon>Halalkalicoccus</taxon>
    </lineage>
</organism>
<evidence type="ECO:0000313" key="13">
    <source>
        <dbReference type="Proteomes" id="UP000000390"/>
    </source>
</evidence>
<dbReference type="EMBL" id="AOHV01000015">
    <property type="protein sequence ID" value="ELY39327.1"/>
    <property type="molecule type" value="Genomic_DNA"/>
</dbReference>
<evidence type="ECO:0000256" key="3">
    <source>
        <dbReference type="ARBA" id="ARBA00022448"/>
    </source>
</evidence>
<keyword evidence="3" id="KW-0813">Transport</keyword>
<keyword evidence="14" id="KW-1185">Reference proteome</keyword>
<feature type="transmembrane region" description="Helical" evidence="10">
    <location>
        <begin position="75"/>
        <end position="97"/>
    </location>
</feature>
<dbReference type="GO" id="GO:0005886">
    <property type="term" value="C:plasma membrane"/>
    <property type="evidence" value="ECO:0007669"/>
    <property type="project" value="UniProtKB-SubCell"/>
</dbReference>
<dbReference type="InterPro" id="IPR002657">
    <property type="entry name" value="BilAc:Na_symport/Acr3"/>
</dbReference>
<feature type="transmembrane region" description="Helical" evidence="10">
    <location>
        <begin position="204"/>
        <end position="231"/>
    </location>
</feature>
<keyword evidence="8 10" id="KW-0472">Membrane</keyword>
<dbReference type="KEGG" id="hje:HacjB3_06790"/>
<evidence type="ECO:0000256" key="5">
    <source>
        <dbReference type="ARBA" id="ARBA00022692"/>
    </source>
</evidence>
<dbReference type="GO" id="GO:0015105">
    <property type="term" value="F:arsenite transmembrane transporter activity"/>
    <property type="evidence" value="ECO:0007669"/>
    <property type="project" value="TreeGrafter"/>
</dbReference>
<keyword evidence="5 10" id="KW-0812">Transmembrane</keyword>
<evidence type="ECO:0000256" key="10">
    <source>
        <dbReference type="SAM" id="Phobius"/>
    </source>
</evidence>
<dbReference type="AlphaFoldDB" id="D8JAM3"/>
<reference evidence="12 14" key="2">
    <citation type="journal article" date="2014" name="PLoS Genet.">
        <title>Phylogenetically driven sequencing of extremely halophilic archaea reveals strategies for static and dynamic osmo-response.</title>
        <authorList>
            <person name="Becker E.A."/>
            <person name="Seitzer P.M."/>
            <person name="Tritt A."/>
            <person name="Larsen D."/>
            <person name="Krusor M."/>
            <person name="Yao A.I."/>
            <person name="Wu D."/>
            <person name="Madern D."/>
            <person name="Eisen J.A."/>
            <person name="Darling A.E."/>
            <person name="Facciotti M.T."/>
        </authorList>
    </citation>
    <scope>NUCLEOTIDE SEQUENCE [LARGE SCALE GENOMIC DNA]</scope>
    <source>
        <strain evidence="12">B3</strain>
        <strain evidence="14">DSM 18796 / CECT 7217 / JCM 14584 / KCTC 4019 / B3</strain>
    </source>
</reference>
<dbReference type="Pfam" id="PF01758">
    <property type="entry name" value="SBF"/>
    <property type="match status" value="1"/>
</dbReference>
<evidence type="ECO:0000256" key="7">
    <source>
        <dbReference type="ARBA" id="ARBA00022989"/>
    </source>
</evidence>
<evidence type="ECO:0000256" key="6">
    <source>
        <dbReference type="ARBA" id="ARBA00022849"/>
    </source>
</evidence>
<feature type="transmembrane region" description="Helical" evidence="10">
    <location>
        <begin position="354"/>
        <end position="375"/>
    </location>
</feature>
<dbReference type="NCBIfam" id="TIGR00832">
    <property type="entry name" value="acr3"/>
    <property type="match status" value="1"/>
</dbReference>
<accession>D8JAM3</accession>
<evidence type="ECO:0000313" key="14">
    <source>
        <dbReference type="Proteomes" id="UP000011645"/>
    </source>
</evidence>
<gene>
    <name evidence="11" type="ordered locus">HacjB3_06790</name>
    <name evidence="12" type="ORF">C497_05197</name>
</gene>
<keyword evidence="7 10" id="KW-1133">Transmembrane helix</keyword>
<dbReference type="HOGENOM" id="CLU_022869_0_0_2"/>
<dbReference type="InterPro" id="IPR004706">
    <property type="entry name" value="Arsenical-R_Acr3"/>
</dbReference>
<name>D8JAM3_HALJB</name>
<dbReference type="InterPro" id="IPR038770">
    <property type="entry name" value="Na+/solute_symporter_sf"/>
</dbReference>
<protein>
    <submittedName>
        <fullName evidence="11">Arsenical-resistance protein</fullName>
    </submittedName>
</protein>
<dbReference type="PANTHER" id="PTHR43057:SF1">
    <property type="entry name" value="ARSENICAL-RESISTANCE PROTEIN 3"/>
    <property type="match status" value="1"/>
</dbReference>
<keyword evidence="6" id="KW-0059">Arsenical resistance</keyword>
<feature type="transmembrane region" description="Helical" evidence="10">
    <location>
        <begin position="251"/>
        <end position="269"/>
    </location>
</feature>
<keyword evidence="4" id="KW-1003">Cell membrane</keyword>
<feature type="transmembrane region" description="Helical" evidence="10">
    <location>
        <begin position="144"/>
        <end position="166"/>
    </location>
</feature>
<dbReference type="eggNOG" id="arCOG02190">
    <property type="taxonomic scope" value="Archaea"/>
</dbReference>
<dbReference type="GO" id="GO:0046685">
    <property type="term" value="P:response to arsenic-containing substance"/>
    <property type="evidence" value="ECO:0007669"/>
    <property type="project" value="UniProtKB-KW"/>
</dbReference>
<comment type="subcellular location">
    <subcellularLocation>
        <location evidence="1">Cell membrane</location>
        <topology evidence="1">Multi-pass membrane protein</topology>
    </subcellularLocation>
</comment>
<feature type="transmembrane region" description="Helical" evidence="10">
    <location>
        <begin position="290"/>
        <end position="308"/>
    </location>
</feature>
<feature type="transmembrane region" description="Helical" evidence="10">
    <location>
        <begin position="172"/>
        <end position="192"/>
    </location>
</feature>
<feature type="compositionally biased region" description="Basic and acidic residues" evidence="9">
    <location>
        <begin position="418"/>
        <end position="436"/>
    </location>
</feature>
<feature type="region of interest" description="Disordered" evidence="9">
    <location>
        <begin position="1"/>
        <end position="42"/>
    </location>
</feature>
<sequence length="436" mass="47434">MERGSNWTSSPPRSEHDTDETDTGTPTRPSRIESDNDDHRISGEDAMSVEHDHGPGCDCEACGDPRSMDFLDKYLTVWIFAAMAIGVGLGFVAPSIVGPIREFHLVEIGLVVMMYPPLAKADYSQLPTVFRNWRVLGLSLIQNWLIGPTLMFSLAVVFFGGLVPGLPARPEFFLGLVFIGMARCIAMVLVWNELAEGSPEYVTGLVAFNSLFQILTYGVYVWFFALVLPPILGMESLVAGITTFDITPMQVIQAIVVFLGIPFAAGFLSRYLGTRTKSEEWYDEQFVPRIDPLTLIALLFTVIVMFATQGENIVASPGDVLLIAVPLTIYFVVMFFVSFGMGRGIGADYSTTTAIGFTAASNNFELAIAVAVAVFGVGSGVAFATVVGPLIEVPVLLALVHVALYLQRRLDWTGSESGRSDAVRREGAVSERSDDD</sequence>
<evidence type="ECO:0000313" key="11">
    <source>
        <dbReference type="EMBL" id="ADJ14745.1"/>
    </source>
</evidence>
<evidence type="ECO:0000256" key="1">
    <source>
        <dbReference type="ARBA" id="ARBA00004651"/>
    </source>
</evidence>
<feature type="transmembrane region" description="Helical" evidence="10">
    <location>
        <begin position="381"/>
        <end position="406"/>
    </location>
</feature>
<feature type="compositionally biased region" description="Basic and acidic residues" evidence="9">
    <location>
        <begin position="30"/>
        <end position="42"/>
    </location>
</feature>
<feature type="region of interest" description="Disordered" evidence="9">
    <location>
        <begin position="416"/>
        <end position="436"/>
    </location>
</feature>
<dbReference type="STRING" id="795797.HacjB3_06790"/>